<dbReference type="EMBL" id="MJEQ01005961">
    <property type="protein sequence ID" value="OIT19935.1"/>
    <property type="molecule type" value="Genomic_DNA"/>
</dbReference>
<reference evidence="2" key="1">
    <citation type="submission" date="2016-11" db="EMBL/GenBank/DDBJ databases">
        <title>The genome of Nicotiana attenuata.</title>
        <authorList>
            <person name="Xu S."/>
            <person name="Brockmoeller T."/>
            <person name="Gaquerel E."/>
            <person name="Navarro A."/>
            <person name="Kuhl H."/>
            <person name="Gase K."/>
            <person name="Ling Z."/>
            <person name="Zhou W."/>
            <person name="Kreitzer C."/>
            <person name="Stanke M."/>
            <person name="Tang H."/>
            <person name="Lyons E."/>
            <person name="Pandey P."/>
            <person name="Pandey S.P."/>
            <person name="Timmermann B."/>
            <person name="Baldwin I.T."/>
        </authorList>
    </citation>
    <scope>NUCLEOTIDE SEQUENCE [LARGE SCALE GENOMIC DNA]</scope>
    <source>
        <strain evidence="2">UT</strain>
    </source>
</reference>
<name>A0A1J6KDA6_NICAT</name>
<organism evidence="2 3">
    <name type="scientific">Nicotiana attenuata</name>
    <name type="common">Coyote tobacco</name>
    <dbReference type="NCBI Taxonomy" id="49451"/>
    <lineage>
        <taxon>Eukaryota</taxon>
        <taxon>Viridiplantae</taxon>
        <taxon>Streptophyta</taxon>
        <taxon>Embryophyta</taxon>
        <taxon>Tracheophyta</taxon>
        <taxon>Spermatophyta</taxon>
        <taxon>Magnoliopsida</taxon>
        <taxon>eudicotyledons</taxon>
        <taxon>Gunneridae</taxon>
        <taxon>Pentapetalae</taxon>
        <taxon>asterids</taxon>
        <taxon>lamiids</taxon>
        <taxon>Solanales</taxon>
        <taxon>Solanaceae</taxon>
        <taxon>Nicotianoideae</taxon>
        <taxon>Nicotianeae</taxon>
        <taxon>Nicotiana</taxon>
    </lineage>
</organism>
<feature type="non-terminal residue" evidence="2">
    <location>
        <position position="1"/>
    </location>
</feature>
<keyword evidence="3" id="KW-1185">Reference proteome</keyword>
<dbReference type="AlphaFoldDB" id="A0A1J6KDA6"/>
<feature type="region of interest" description="Disordered" evidence="1">
    <location>
        <begin position="140"/>
        <end position="172"/>
    </location>
</feature>
<accession>A0A1J6KDA6</accession>
<dbReference type="Proteomes" id="UP000187609">
    <property type="component" value="Unassembled WGS sequence"/>
</dbReference>
<feature type="compositionally biased region" description="Polar residues" evidence="1">
    <location>
        <begin position="154"/>
        <end position="167"/>
    </location>
</feature>
<comment type="caution">
    <text evidence="2">The sequence shown here is derived from an EMBL/GenBank/DDBJ whole genome shotgun (WGS) entry which is preliminary data.</text>
</comment>
<gene>
    <name evidence="2" type="ORF">A4A49_39656</name>
</gene>
<evidence type="ECO:0000256" key="1">
    <source>
        <dbReference type="SAM" id="MobiDB-lite"/>
    </source>
</evidence>
<sequence>QNNENIGNRSAMVNTVGALGNGEGAGLVNKNQIDPNGKGINQDGDKHEEKGVVESTAAINVQAYDNLALSNATTVLTNNKGIKDVVDRGEVSAQFGKDKVGTGALQAAANQVVANAQIEKEKLGALKSAFDHATVSVQTGNGSKYRATDDRVNSETGGEQKNPLSQVSEREQGFEQGTLAQGTGISSNLEASTPMEAITDRVVADVNPVDKEAVKGAKGVGQFKTVAKLPSASGQVDTQQKQSNVQQVSGEKLADYVDVTDGVKAGNINLEQTQGLTESKQLPTAQKPIVRAGED</sequence>
<evidence type="ECO:0000313" key="2">
    <source>
        <dbReference type="EMBL" id="OIT19935.1"/>
    </source>
</evidence>
<proteinExistence type="predicted"/>
<protein>
    <submittedName>
        <fullName evidence="2">Uncharacterized protein</fullName>
    </submittedName>
</protein>
<feature type="compositionally biased region" description="Polar residues" evidence="1">
    <location>
        <begin position="270"/>
        <end position="284"/>
    </location>
</feature>
<feature type="region of interest" description="Disordered" evidence="1">
    <location>
        <begin position="270"/>
        <end position="295"/>
    </location>
</feature>
<evidence type="ECO:0000313" key="3">
    <source>
        <dbReference type="Proteomes" id="UP000187609"/>
    </source>
</evidence>
<dbReference type="Gramene" id="OIT19935">
    <property type="protein sequence ID" value="OIT19935"/>
    <property type="gene ID" value="A4A49_39656"/>
</dbReference>